<protein>
    <submittedName>
        <fullName evidence="1">Uncharacterized protein</fullName>
    </submittedName>
</protein>
<evidence type="ECO:0000313" key="1">
    <source>
        <dbReference type="EMBL" id="EHE96324.1"/>
    </source>
</evidence>
<dbReference type="EMBL" id="ADLJ01000044">
    <property type="protein sequence ID" value="EHE96324.1"/>
    <property type="molecule type" value="Genomic_DNA"/>
</dbReference>
<evidence type="ECO:0000313" key="2">
    <source>
        <dbReference type="Proteomes" id="UP000003763"/>
    </source>
</evidence>
<accession>G5HQJ8</accession>
<organism evidence="1 2">
    <name type="scientific">[Clostridium] citroniae WAL-17108</name>
    <dbReference type="NCBI Taxonomy" id="742733"/>
    <lineage>
        <taxon>Bacteria</taxon>
        <taxon>Bacillati</taxon>
        <taxon>Bacillota</taxon>
        <taxon>Clostridia</taxon>
        <taxon>Lachnospirales</taxon>
        <taxon>Lachnospiraceae</taxon>
        <taxon>Enterocloster</taxon>
    </lineage>
</organism>
<dbReference type="AlphaFoldDB" id="G5HQJ8"/>
<dbReference type="PATRIC" id="fig|742733.3.peg.5007"/>
<reference evidence="1 2" key="1">
    <citation type="submission" date="2011-08" db="EMBL/GenBank/DDBJ databases">
        <title>The Genome Sequence of Clostridium citroniae WAL-17108.</title>
        <authorList>
            <consortium name="The Broad Institute Genome Sequencing Platform"/>
            <person name="Earl A."/>
            <person name="Ward D."/>
            <person name="Feldgarden M."/>
            <person name="Gevers D."/>
            <person name="Finegold S.M."/>
            <person name="Summanen P.H."/>
            <person name="Molitoris D.R."/>
            <person name="Vaisanen M.L."/>
            <person name="Daigneault M."/>
            <person name="Allen-Vercoe E."/>
            <person name="Young S.K."/>
            <person name="Zeng Q."/>
            <person name="Gargeya S."/>
            <person name="Fitzgerald M."/>
            <person name="Haas B."/>
            <person name="Abouelleil A."/>
            <person name="Alvarado L."/>
            <person name="Arachchi H.M."/>
            <person name="Berlin A."/>
            <person name="Brown A."/>
            <person name="Chapman S.B."/>
            <person name="Chen Z."/>
            <person name="Dunbar C."/>
            <person name="Freedman E."/>
            <person name="Gearin G."/>
            <person name="Gellesch M."/>
            <person name="Goldberg J."/>
            <person name="Griggs A."/>
            <person name="Gujja S."/>
            <person name="Heiman D."/>
            <person name="Howarth C."/>
            <person name="Larson L."/>
            <person name="Lui A."/>
            <person name="MacDonald P.J.P."/>
            <person name="Montmayeur A."/>
            <person name="Murphy C."/>
            <person name="Neiman D."/>
            <person name="Pearson M."/>
            <person name="Priest M."/>
            <person name="Roberts A."/>
            <person name="Saif S."/>
            <person name="Shea T."/>
            <person name="Shenoy N."/>
            <person name="Sisk P."/>
            <person name="Stolte C."/>
            <person name="Sykes S."/>
            <person name="Wortman J."/>
            <person name="Nusbaum C."/>
            <person name="Birren B."/>
        </authorList>
    </citation>
    <scope>NUCLEOTIDE SEQUENCE [LARGE SCALE GENOMIC DNA]</scope>
    <source>
        <strain evidence="1 2">WAL-17108</strain>
    </source>
</reference>
<name>G5HQJ8_9FIRM</name>
<sequence length="58" mass="6672">MAKPYIESKRAAKRELAILAKDFGLLHIPGVKELIETATDYHKAHNKLMAIYNREYLS</sequence>
<gene>
    <name evidence="1" type="ORF">HMPREF9469_04860</name>
</gene>
<comment type="caution">
    <text evidence="1">The sequence shown here is derived from an EMBL/GenBank/DDBJ whole genome shotgun (WGS) entry which is preliminary data.</text>
</comment>
<dbReference type="HOGENOM" id="CLU_2971306_0_0_9"/>
<dbReference type="RefSeq" id="WP_007868247.1">
    <property type="nucleotide sequence ID" value="NZ_JH376428.1"/>
</dbReference>
<proteinExistence type="predicted"/>
<dbReference type="Proteomes" id="UP000003763">
    <property type="component" value="Unassembled WGS sequence"/>
</dbReference>